<proteinExistence type="predicted"/>
<keyword evidence="2" id="KW-1185">Reference proteome</keyword>
<dbReference type="Proteomes" id="UP000823775">
    <property type="component" value="Unassembled WGS sequence"/>
</dbReference>
<accession>A0ABS8S556</accession>
<evidence type="ECO:0000313" key="1">
    <source>
        <dbReference type="EMBL" id="MCD7454260.1"/>
    </source>
</evidence>
<gene>
    <name evidence="1" type="ORF">HAX54_024143</name>
</gene>
<dbReference type="EMBL" id="JACEIK010000294">
    <property type="protein sequence ID" value="MCD7454260.1"/>
    <property type="molecule type" value="Genomic_DNA"/>
</dbReference>
<protein>
    <submittedName>
        <fullName evidence="1">Uncharacterized protein</fullName>
    </submittedName>
</protein>
<evidence type="ECO:0000313" key="2">
    <source>
        <dbReference type="Proteomes" id="UP000823775"/>
    </source>
</evidence>
<reference evidence="1 2" key="1">
    <citation type="journal article" date="2021" name="BMC Genomics">
        <title>Datura genome reveals duplications of psychoactive alkaloid biosynthetic genes and high mutation rate following tissue culture.</title>
        <authorList>
            <person name="Rajewski A."/>
            <person name="Carter-House D."/>
            <person name="Stajich J."/>
            <person name="Litt A."/>
        </authorList>
    </citation>
    <scope>NUCLEOTIDE SEQUENCE [LARGE SCALE GENOMIC DNA]</scope>
    <source>
        <strain evidence="1">AR-01</strain>
    </source>
</reference>
<comment type="caution">
    <text evidence="1">The sequence shown here is derived from an EMBL/GenBank/DDBJ whole genome shotgun (WGS) entry which is preliminary data.</text>
</comment>
<name>A0ABS8S556_DATST</name>
<sequence length="191" mass="21354">MSDVGPVYIGGNKEYAFNIDMDHLSIPEVKDYCRDFGVPNVDKMFVVVPWWKFAGIGGLNKDSTNKVGEGPNAPLGKEIELIDGRGKIEGVQTSNLTGKSNGNTNEFGLSNEEEDFDEDLDEDDVELTVHDQVEHDENIDLSGDEDGYESDIHKELNIVKVDLKAYIKRKRESRIKISEYFLGPVGIDLDL</sequence>
<organism evidence="1 2">
    <name type="scientific">Datura stramonium</name>
    <name type="common">Jimsonweed</name>
    <name type="synonym">Common thornapple</name>
    <dbReference type="NCBI Taxonomy" id="4076"/>
    <lineage>
        <taxon>Eukaryota</taxon>
        <taxon>Viridiplantae</taxon>
        <taxon>Streptophyta</taxon>
        <taxon>Embryophyta</taxon>
        <taxon>Tracheophyta</taxon>
        <taxon>Spermatophyta</taxon>
        <taxon>Magnoliopsida</taxon>
        <taxon>eudicotyledons</taxon>
        <taxon>Gunneridae</taxon>
        <taxon>Pentapetalae</taxon>
        <taxon>asterids</taxon>
        <taxon>lamiids</taxon>
        <taxon>Solanales</taxon>
        <taxon>Solanaceae</taxon>
        <taxon>Solanoideae</taxon>
        <taxon>Datureae</taxon>
        <taxon>Datura</taxon>
    </lineage>
</organism>